<dbReference type="InterPro" id="IPR036259">
    <property type="entry name" value="MFS_trans_sf"/>
</dbReference>
<comment type="caution">
    <text evidence="11">The sequence shown here is derived from an EMBL/GenBank/DDBJ whole genome shotgun (WGS) entry which is preliminary data.</text>
</comment>
<feature type="transmembrane region" description="Helical" evidence="9">
    <location>
        <begin position="295"/>
        <end position="315"/>
    </location>
</feature>
<dbReference type="PANTHER" id="PTHR43528:SF7">
    <property type="entry name" value="MFS TRANSPORTER"/>
    <property type="match status" value="1"/>
</dbReference>
<feature type="transmembrane region" description="Helical" evidence="9">
    <location>
        <begin position="352"/>
        <end position="374"/>
    </location>
</feature>
<name>A0ABP8V7I3_9GAMM</name>
<feature type="transmembrane region" description="Helical" evidence="9">
    <location>
        <begin position="141"/>
        <end position="164"/>
    </location>
</feature>
<dbReference type="InterPro" id="IPR011701">
    <property type="entry name" value="MFS"/>
</dbReference>
<accession>A0ABP8V7I3</accession>
<dbReference type="PROSITE" id="PS50850">
    <property type="entry name" value="MFS"/>
    <property type="match status" value="1"/>
</dbReference>
<evidence type="ECO:0000256" key="2">
    <source>
        <dbReference type="ARBA" id="ARBA00008240"/>
    </source>
</evidence>
<evidence type="ECO:0000256" key="5">
    <source>
        <dbReference type="ARBA" id="ARBA00022692"/>
    </source>
</evidence>
<keyword evidence="6" id="KW-0769">Symport</keyword>
<dbReference type="EMBL" id="BAABFL010000426">
    <property type="protein sequence ID" value="GAA4650897.1"/>
    <property type="molecule type" value="Genomic_DNA"/>
</dbReference>
<evidence type="ECO:0000256" key="1">
    <source>
        <dbReference type="ARBA" id="ARBA00004651"/>
    </source>
</evidence>
<dbReference type="RefSeq" id="WP_345197164.1">
    <property type="nucleotide sequence ID" value="NZ_BAABFL010000426.1"/>
</dbReference>
<feature type="domain" description="Major facilitator superfamily (MFS) profile" evidence="10">
    <location>
        <begin position="5"/>
        <end position="408"/>
    </location>
</feature>
<dbReference type="InterPro" id="IPR051084">
    <property type="entry name" value="H+-coupled_symporters"/>
</dbReference>
<dbReference type="InterPro" id="IPR020846">
    <property type="entry name" value="MFS_dom"/>
</dbReference>
<evidence type="ECO:0000259" key="10">
    <source>
        <dbReference type="PROSITE" id="PS50850"/>
    </source>
</evidence>
<comment type="similarity">
    <text evidence="2">Belongs to the major facilitator superfamily. Metabolite:H+ Symporter (MHS) family (TC 2.A.1.6) family.</text>
</comment>
<gene>
    <name evidence="11" type="ORF">GCM10023116_31800</name>
</gene>
<evidence type="ECO:0000313" key="12">
    <source>
        <dbReference type="Proteomes" id="UP001500604"/>
    </source>
</evidence>
<feature type="transmembrane region" description="Helical" evidence="9">
    <location>
        <begin position="265"/>
        <end position="286"/>
    </location>
</feature>
<feature type="transmembrane region" description="Helical" evidence="9">
    <location>
        <begin position="386"/>
        <end position="405"/>
    </location>
</feature>
<evidence type="ECO:0000256" key="9">
    <source>
        <dbReference type="SAM" id="Phobius"/>
    </source>
</evidence>
<feature type="transmembrane region" description="Helical" evidence="9">
    <location>
        <begin position="321"/>
        <end position="340"/>
    </location>
</feature>
<dbReference type="SUPFAM" id="SSF103473">
    <property type="entry name" value="MFS general substrate transporter"/>
    <property type="match status" value="1"/>
</dbReference>
<dbReference type="Pfam" id="PF00083">
    <property type="entry name" value="Sugar_tr"/>
    <property type="match status" value="1"/>
</dbReference>
<dbReference type="InterPro" id="IPR005828">
    <property type="entry name" value="MFS_sugar_transport-like"/>
</dbReference>
<keyword evidence="5 9" id="KW-0812">Transmembrane</keyword>
<evidence type="ECO:0000256" key="4">
    <source>
        <dbReference type="ARBA" id="ARBA00022475"/>
    </source>
</evidence>
<feature type="transmembrane region" description="Helical" evidence="9">
    <location>
        <begin position="76"/>
        <end position="94"/>
    </location>
</feature>
<feature type="transmembrane region" description="Helical" evidence="9">
    <location>
        <begin position="43"/>
        <end position="64"/>
    </location>
</feature>
<feature type="transmembrane region" description="Helical" evidence="9">
    <location>
        <begin position="230"/>
        <end position="253"/>
    </location>
</feature>
<keyword evidence="7 9" id="KW-1133">Transmembrane helix</keyword>
<evidence type="ECO:0000256" key="6">
    <source>
        <dbReference type="ARBA" id="ARBA00022847"/>
    </source>
</evidence>
<dbReference type="PROSITE" id="PS00217">
    <property type="entry name" value="SUGAR_TRANSPORT_2"/>
    <property type="match status" value="1"/>
</dbReference>
<proteinExistence type="inferred from homology"/>
<dbReference type="PANTHER" id="PTHR43528">
    <property type="entry name" value="ALPHA-KETOGLUTARATE PERMEASE"/>
    <property type="match status" value="1"/>
</dbReference>
<dbReference type="Gene3D" id="1.20.1250.20">
    <property type="entry name" value="MFS general substrate transporter like domains"/>
    <property type="match status" value="2"/>
</dbReference>
<reference evidence="12" key="1">
    <citation type="journal article" date="2019" name="Int. J. Syst. Evol. Microbiol.">
        <title>The Global Catalogue of Microorganisms (GCM) 10K type strain sequencing project: providing services to taxonomists for standard genome sequencing and annotation.</title>
        <authorList>
            <consortium name="The Broad Institute Genomics Platform"/>
            <consortium name="The Broad Institute Genome Sequencing Center for Infectious Disease"/>
            <person name="Wu L."/>
            <person name="Ma J."/>
        </authorList>
    </citation>
    <scope>NUCLEOTIDE SEQUENCE [LARGE SCALE GENOMIC DNA]</scope>
    <source>
        <strain evidence="12">JCM 17805</strain>
    </source>
</reference>
<dbReference type="Pfam" id="PF07690">
    <property type="entry name" value="MFS_1"/>
    <property type="match status" value="1"/>
</dbReference>
<dbReference type="Proteomes" id="UP001500604">
    <property type="component" value="Unassembled WGS sequence"/>
</dbReference>
<protein>
    <submittedName>
        <fullName evidence="11">MFS transporter</fullName>
    </submittedName>
</protein>
<keyword evidence="3" id="KW-0813">Transport</keyword>
<keyword evidence="8 9" id="KW-0472">Membrane</keyword>
<dbReference type="InterPro" id="IPR005829">
    <property type="entry name" value="Sugar_transporter_CS"/>
</dbReference>
<evidence type="ECO:0000256" key="7">
    <source>
        <dbReference type="ARBA" id="ARBA00022989"/>
    </source>
</evidence>
<feature type="transmembrane region" description="Helical" evidence="9">
    <location>
        <begin position="100"/>
        <end position="129"/>
    </location>
</feature>
<comment type="subcellular location">
    <subcellularLocation>
        <location evidence="1">Cell membrane</location>
        <topology evidence="1">Multi-pass membrane protein</topology>
    </subcellularLocation>
</comment>
<evidence type="ECO:0000313" key="11">
    <source>
        <dbReference type="EMBL" id="GAA4650897.1"/>
    </source>
</evidence>
<feature type="transmembrane region" description="Helical" evidence="9">
    <location>
        <begin position="176"/>
        <end position="195"/>
    </location>
</feature>
<organism evidence="11 12">
    <name type="scientific">Kistimonas scapharcae</name>
    <dbReference type="NCBI Taxonomy" id="1036133"/>
    <lineage>
        <taxon>Bacteria</taxon>
        <taxon>Pseudomonadati</taxon>
        <taxon>Pseudomonadota</taxon>
        <taxon>Gammaproteobacteria</taxon>
        <taxon>Oceanospirillales</taxon>
        <taxon>Endozoicomonadaceae</taxon>
        <taxon>Kistimonas</taxon>
    </lineage>
</organism>
<keyword evidence="4" id="KW-1003">Cell membrane</keyword>
<sequence>MLNKLILVTCLGAMLEYFDFTLVLLFANDLAKLFLPEADQSGFLWIIAIHTAGYFIRPLGGIAFSHFGDRIGRKRLFRISILIMTFATLSMGLLPTYATIGYLATVLLIILRSLQGISVGGEFPGAVVFAAEHVPHHLKGLITSAIGACGLLGVMLASTIGMLTHSLLSEDELYNWGWRLPFIAGSILGVSGYIMRRSLSETPLFSRLIAAKQVVSIPLLTLFQTQGKTLAIAMGMNIASVTMLSMYTFMVPYATRHLGMHQSNVYEIMTATLLMTAMLTLVFGWLSDRGINRRLALLISNILYLLVAWPVFLLLSDHQLFTVGLLTLLPTALACGNGLVTLANLFNTNVRYTGLAVSMNISICLIAGSTPYILEILSVDGKPFGFLVMMLVSAVIGIIATWHLPETRVNDYQLRKQTT</sequence>
<evidence type="ECO:0000256" key="3">
    <source>
        <dbReference type="ARBA" id="ARBA00022448"/>
    </source>
</evidence>
<evidence type="ECO:0000256" key="8">
    <source>
        <dbReference type="ARBA" id="ARBA00023136"/>
    </source>
</evidence>
<keyword evidence="12" id="KW-1185">Reference proteome</keyword>